<evidence type="ECO:0000256" key="6">
    <source>
        <dbReference type="ARBA" id="ARBA00023098"/>
    </source>
</evidence>
<organism evidence="9 10">
    <name type="scientific">Corallococcus llansteffanensis</name>
    <dbReference type="NCBI Taxonomy" id="2316731"/>
    <lineage>
        <taxon>Bacteria</taxon>
        <taxon>Pseudomonadati</taxon>
        <taxon>Myxococcota</taxon>
        <taxon>Myxococcia</taxon>
        <taxon>Myxococcales</taxon>
        <taxon>Cystobacterineae</taxon>
        <taxon>Myxococcaceae</taxon>
        <taxon>Corallococcus</taxon>
    </lineage>
</organism>
<evidence type="ECO:0000313" key="9">
    <source>
        <dbReference type="EMBL" id="RKH53196.1"/>
    </source>
</evidence>
<evidence type="ECO:0000256" key="1">
    <source>
        <dbReference type="ARBA" id="ARBA00000798"/>
    </source>
</evidence>
<comment type="similarity">
    <text evidence="2">Belongs to the phospholipase D family.</text>
</comment>
<dbReference type="GO" id="GO:0016042">
    <property type="term" value="P:lipid catabolic process"/>
    <property type="evidence" value="ECO:0007669"/>
    <property type="project" value="UniProtKB-KW"/>
</dbReference>
<dbReference type="EC" id="3.1.4.4" evidence="3"/>
<feature type="domain" description="Phospholipase D-like" evidence="8">
    <location>
        <begin position="85"/>
        <end position="234"/>
    </location>
</feature>
<dbReference type="Proteomes" id="UP000272888">
    <property type="component" value="Unassembled WGS sequence"/>
</dbReference>
<keyword evidence="7" id="KW-0732">Signal</keyword>
<comment type="caution">
    <text evidence="9">The sequence shown here is derived from an EMBL/GenBank/DDBJ whole genome shotgun (WGS) entry which is preliminary data.</text>
</comment>
<evidence type="ECO:0000256" key="7">
    <source>
        <dbReference type="SAM" id="SignalP"/>
    </source>
</evidence>
<keyword evidence="10" id="KW-1185">Reference proteome</keyword>
<dbReference type="AlphaFoldDB" id="A0A3A8P9P1"/>
<feature type="chain" id="PRO_5017405956" description="phospholipase D" evidence="7">
    <location>
        <begin position="36"/>
        <end position="447"/>
    </location>
</feature>
<dbReference type="PANTHER" id="PTHR43856:SF1">
    <property type="entry name" value="MITOCHONDRIAL CARDIOLIPIN HYDROLASE"/>
    <property type="match status" value="1"/>
</dbReference>
<accession>A0A3A8P9P1</accession>
<dbReference type="Gene3D" id="3.30.870.10">
    <property type="entry name" value="Endonuclease Chain A"/>
    <property type="match status" value="2"/>
</dbReference>
<dbReference type="GO" id="GO:0004630">
    <property type="term" value="F:phospholipase D activity"/>
    <property type="evidence" value="ECO:0007669"/>
    <property type="project" value="UniProtKB-EC"/>
</dbReference>
<evidence type="ECO:0000256" key="5">
    <source>
        <dbReference type="ARBA" id="ARBA00022963"/>
    </source>
</evidence>
<keyword evidence="5" id="KW-0442">Lipid degradation</keyword>
<comment type="catalytic activity">
    <reaction evidence="1">
        <text>a 1,2-diacyl-sn-glycero-3-phosphocholine + H2O = a 1,2-diacyl-sn-glycero-3-phosphate + choline + H(+)</text>
        <dbReference type="Rhea" id="RHEA:14445"/>
        <dbReference type="ChEBI" id="CHEBI:15354"/>
        <dbReference type="ChEBI" id="CHEBI:15377"/>
        <dbReference type="ChEBI" id="CHEBI:15378"/>
        <dbReference type="ChEBI" id="CHEBI:57643"/>
        <dbReference type="ChEBI" id="CHEBI:58608"/>
        <dbReference type="EC" id="3.1.4.4"/>
    </reaction>
</comment>
<evidence type="ECO:0000256" key="2">
    <source>
        <dbReference type="ARBA" id="ARBA00008664"/>
    </source>
</evidence>
<evidence type="ECO:0000313" key="10">
    <source>
        <dbReference type="Proteomes" id="UP000272888"/>
    </source>
</evidence>
<feature type="signal peptide" evidence="7">
    <location>
        <begin position="1"/>
        <end position="35"/>
    </location>
</feature>
<evidence type="ECO:0000256" key="4">
    <source>
        <dbReference type="ARBA" id="ARBA00022801"/>
    </source>
</evidence>
<evidence type="ECO:0000259" key="8">
    <source>
        <dbReference type="Pfam" id="PF13091"/>
    </source>
</evidence>
<gene>
    <name evidence="9" type="ORF">D7V93_27055</name>
</gene>
<dbReference type="EMBL" id="RAWB01000336">
    <property type="protein sequence ID" value="RKH53196.1"/>
    <property type="molecule type" value="Genomic_DNA"/>
</dbReference>
<sequence length="447" mass="49559">MVRIGEWRQDMKQQRRSGRAGLLAVVGLMVSAALAGCQPAAQTDPNLVGAQEQGATNVPGLYVVFNQPDNTGTRDYRIKDEVVRLIDNSPKGSYIRIAMFLWTTDHLNAAIKAALCRGVIVRLVVDEQNGGAASEFLSGGVIHDISSHVPPAASCPDATRLELTRCNGTGAGSACIAGFDRSTTIMHDKIFTFSTTTDPQGNRIQRVVVQGSWNNTYSQNNYWNDMVVSYEDWDWYDYWVGYHNDLRGGTKTTDYYNPTTGQGYYDSPNAPWTAYFFPREGNDNELSSDTVANNFTDYIRTAVAGCTLDVNQNHFNDSRIIVATELLRIAKLGCKVRVLYTDMEAGVRAKLGGSSNITVRQLYDVSANNVKTSDGTPREVLTHSKHFVYSGNFNGTVRKIVLTGSHNLSKNSLRYNDENLVKYYSDSLWQAYHANFEKGWAQALNDG</sequence>
<keyword evidence="6" id="KW-0443">Lipid metabolism</keyword>
<dbReference type="SUPFAM" id="SSF56024">
    <property type="entry name" value="Phospholipase D/nuclease"/>
    <property type="match status" value="2"/>
</dbReference>
<protein>
    <recommendedName>
        <fullName evidence="3">phospholipase D</fullName>
        <ecNumber evidence="3">3.1.4.4</ecNumber>
    </recommendedName>
</protein>
<name>A0A3A8P9P1_9BACT</name>
<evidence type="ECO:0000256" key="3">
    <source>
        <dbReference type="ARBA" id="ARBA00012027"/>
    </source>
</evidence>
<keyword evidence="4" id="KW-0378">Hydrolase</keyword>
<reference evidence="10" key="1">
    <citation type="submission" date="2018-09" db="EMBL/GenBank/DDBJ databases">
        <authorList>
            <person name="Livingstone P.G."/>
            <person name="Whitworth D.E."/>
        </authorList>
    </citation>
    <scope>NUCLEOTIDE SEQUENCE [LARGE SCALE GENOMIC DNA]</scope>
    <source>
        <strain evidence="10">CA051B</strain>
    </source>
</reference>
<feature type="domain" description="Phospholipase D-like" evidence="8">
    <location>
        <begin position="307"/>
        <end position="440"/>
    </location>
</feature>
<dbReference type="GO" id="GO:0016891">
    <property type="term" value="F:RNA endonuclease activity producing 5'-phosphomonoesters, hydrolytic mechanism"/>
    <property type="evidence" value="ECO:0007669"/>
    <property type="project" value="TreeGrafter"/>
</dbReference>
<dbReference type="InterPro" id="IPR025202">
    <property type="entry name" value="PLD-like_dom"/>
</dbReference>
<proteinExistence type="inferred from homology"/>
<dbReference type="InterPro" id="IPR051406">
    <property type="entry name" value="PLD_domain"/>
</dbReference>
<dbReference type="PANTHER" id="PTHR43856">
    <property type="entry name" value="CARDIOLIPIN HYDROLASE"/>
    <property type="match status" value="1"/>
</dbReference>
<dbReference type="Pfam" id="PF13091">
    <property type="entry name" value="PLDc_2"/>
    <property type="match status" value="2"/>
</dbReference>